<accession>A0ABW9EFJ8</accession>
<keyword evidence="2" id="KW-1185">Reference proteome</keyword>
<comment type="caution">
    <text evidence="1">The sequence shown here is derived from an EMBL/GenBank/DDBJ whole genome shotgun (WGS) entry which is preliminary data.</text>
</comment>
<organism evidence="1 2">
    <name type="scientific">Paraburkholderia strydomiana</name>
    <dbReference type="NCBI Taxonomy" id="1245417"/>
    <lineage>
        <taxon>Bacteria</taxon>
        <taxon>Pseudomonadati</taxon>
        <taxon>Pseudomonadota</taxon>
        <taxon>Betaproteobacteria</taxon>
        <taxon>Burkholderiales</taxon>
        <taxon>Burkholderiaceae</taxon>
        <taxon>Paraburkholderia</taxon>
    </lineage>
</organism>
<evidence type="ECO:0000313" key="2">
    <source>
        <dbReference type="Proteomes" id="UP001629392"/>
    </source>
</evidence>
<dbReference type="EMBL" id="JAQQCL010000011">
    <property type="protein sequence ID" value="MFM0717970.1"/>
    <property type="molecule type" value="Genomic_DNA"/>
</dbReference>
<gene>
    <name evidence="1" type="ORF">PQQ73_16685</name>
</gene>
<dbReference type="Proteomes" id="UP001629392">
    <property type="component" value="Unassembled WGS sequence"/>
</dbReference>
<evidence type="ECO:0000313" key="1">
    <source>
        <dbReference type="EMBL" id="MFM0717970.1"/>
    </source>
</evidence>
<proteinExistence type="predicted"/>
<reference evidence="1 2" key="1">
    <citation type="journal article" date="2024" name="Chem. Sci.">
        <title>Discovery of megapolipeptins by genome mining of a Burkholderiales bacteria collection.</title>
        <authorList>
            <person name="Paulo B.S."/>
            <person name="Recchia M.J.J."/>
            <person name="Lee S."/>
            <person name="Fergusson C.H."/>
            <person name="Romanowski S.B."/>
            <person name="Hernandez A."/>
            <person name="Krull N."/>
            <person name="Liu D.Y."/>
            <person name="Cavanagh H."/>
            <person name="Bos A."/>
            <person name="Gray C.A."/>
            <person name="Murphy B.T."/>
            <person name="Linington R.G."/>
            <person name="Eustaquio A.S."/>
        </authorList>
    </citation>
    <scope>NUCLEOTIDE SEQUENCE [LARGE SCALE GENOMIC DNA]</scope>
    <source>
        <strain evidence="1 2">RL17-350-BIC-E</strain>
    </source>
</reference>
<sequence length="140" mass="15144">MKARPDEAGGGGADILPLSAATRHCVRQGIGISQYRSMDALSGTAAVDHRQRRRQVTTIAHSGLHIQVHGCKNGTSLGDRPPFVIVSARNGRLLQSLHSYLHGDDDSYFPIQCGKRTRPCETGSCSLAAPRENPRDKTVE</sequence>
<name>A0ABW9EFJ8_9BURK</name>
<protein>
    <submittedName>
        <fullName evidence="1">Uncharacterized protein</fullName>
    </submittedName>
</protein>
<dbReference type="RefSeq" id="WP_408153771.1">
    <property type="nucleotide sequence ID" value="NZ_JAQQCL010000011.1"/>
</dbReference>